<keyword evidence="1 4" id="KW-0349">Heme</keyword>
<dbReference type="Pfam" id="PF23500">
    <property type="entry name" value="DUF7133"/>
    <property type="match status" value="2"/>
</dbReference>
<reference evidence="8" key="1">
    <citation type="journal article" date="2019" name="Int. J. Syst. Evol. Microbiol.">
        <title>The Global Catalogue of Microorganisms (GCM) 10K type strain sequencing project: providing services to taxonomists for standard genome sequencing and annotation.</title>
        <authorList>
            <consortium name="The Broad Institute Genomics Platform"/>
            <consortium name="The Broad Institute Genome Sequencing Center for Infectious Disease"/>
            <person name="Wu L."/>
            <person name="Ma J."/>
        </authorList>
    </citation>
    <scope>NUCLEOTIDE SEQUENCE [LARGE SCALE GENOMIC DNA]</scope>
    <source>
        <strain evidence="8">JCM 16545</strain>
    </source>
</reference>
<evidence type="ECO:0000256" key="5">
    <source>
        <dbReference type="SAM" id="SignalP"/>
    </source>
</evidence>
<dbReference type="PANTHER" id="PTHR33546">
    <property type="entry name" value="LARGE, MULTIFUNCTIONAL SECRETED PROTEIN-RELATED"/>
    <property type="match status" value="1"/>
</dbReference>
<dbReference type="Gene3D" id="1.25.10.10">
    <property type="entry name" value="Leucine-rich Repeat Variant"/>
    <property type="match status" value="1"/>
</dbReference>
<evidence type="ECO:0000256" key="4">
    <source>
        <dbReference type="PROSITE-ProRule" id="PRU00433"/>
    </source>
</evidence>
<dbReference type="InterPro" id="IPR013428">
    <property type="entry name" value="Membrane-bound_put_N"/>
</dbReference>
<dbReference type="InterPro" id="IPR011042">
    <property type="entry name" value="6-blade_b-propeller_TolB-like"/>
</dbReference>
<feature type="domain" description="Cytochrome c" evidence="6">
    <location>
        <begin position="935"/>
        <end position="1028"/>
    </location>
</feature>
<gene>
    <name evidence="7" type="ORF">ACFSQZ_02125</name>
</gene>
<keyword evidence="5" id="KW-0732">Signal</keyword>
<dbReference type="SUPFAM" id="SSF52266">
    <property type="entry name" value="SGNH hydrolase"/>
    <property type="match status" value="1"/>
</dbReference>
<accession>A0ABW5E1V2</accession>
<dbReference type="EMBL" id="JBHUJC010000003">
    <property type="protein sequence ID" value="MFD2275253.1"/>
    <property type="molecule type" value="Genomic_DNA"/>
</dbReference>
<sequence>MKHLSYLALSSAIAVSSIATLYADTTADKSQVAVSQTSGDTLKIAPNSHITVIGGGLASRMVKFSEFETELQVRYPDLKLTIRNMGDEGNTPGFRPHPGRDADKQFAFPGAKELVRKDLQANSKPGGHFETPDQWLTKLNTDVVIACFGYASAFDGPEELDRYKKELDAFLKHTKAQKYNGKSAPQIALVSPIAFEDQSADFDVPNGETENKNLALYTTAMKEVAAANGVLFVDAFSASSDWYKNEEEYLTQDGFQLNRQGYKALASFLADSVFGKAEEKAESNREAILAAVEEKNWVWHNYFKIPNGVHVYGRRFKPYGPGNYPDELKKAAEMTAVRDQAIWAANNGKTFDVAAADEKTHKLPEVETNYTPSKKNGSLDYNKGQAAVDALNVAEGYKIEMFASEQEFPNLANPVQISFDNKGRLWVACMQSYPHWRVGDPKPKDTLAIYEDTDGDGKADKETIFTDELHVPMGFEFAPEGIYVSQADSLVLLKDENGDDKCDSKEYILSGFDDHDTHHAISAFCTDPSGAIYMGEGIFLHSNVETAHGTKRGTNGGFWRYNPNKKHLERAAQYNIPNPWGIAFDDYGQNFHLYSSSPAVGWMNYTSIKPKYGRSMKQSDILTSDKVRPTSGLEIVSSRHFPDEVQGDILINNNIGYLGIKQHKLLEDGTGYKAEHRQDLLVSDDKNFRPVDLEFAPDGSLYLIDWSNILIGHMQHSARDPHRDHSHGRIYRITYPSRPLVKPAKVAGAPIPELLENLKLPEYRTRYRTRRELRGRNADEVVAATKTWAKSLDSKDPEYERLLLEALWVLWGVNEIDEQFVTNLLKAKDYKVRAAAARAVRYNLDKLSNGQELLELAAADDHGRVRLEAINTASWLDKEDGVAILEIAGKKPIDSWIKQAYSYAKSDLTGSVVKKEVDQEEVAWKKQGMNKKQIAWLKKGREVYHREAHCETCHQADGNGLPAANFPPISGTKWVNEDPDRLIKLTLKGLMGEIEVKGKKYNGSMTPFEGLLKDDELAAVLTYVRSSFGNDAKPITTSQVKKVRAEIKDQVGLFDAAELLKQHPHK</sequence>
<dbReference type="Proteomes" id="UP001597297">
    <property type="component" value="Unassembled WGS sequence"/>
</dbReference>
<dbReference type="InterPro" id="IPR036909">
    <property type="entry name" value="Cyt_c-like_dom_sf"/>
</dbReference>
<dbReference type="SUPFAM" id="SSF48371">
    <property type="entry name" value="ARM repeat"/>
    <property type="match status" value="1"/>
</dbReference>
<dbReference type="SUPFAM" id="SSF63829">
    <property type="entry name" value="Calcium-dependent phosphotriesterase"/>
    <property type="match status" value="1"/>
</dbReference>
<keyword evidence="2 4" id="KW-0479">Metal-binding</keyword>
<dbReference type="Pfam" id="PF00034">
    <property type="entry name" value="Cytochrom_C"/>
    <property type="match status" value="1"/>
</dbReference>
<comment type="caution">
    <text evidence="7">The sequence shown here is derived from an EMBL/GenBank/DDBJ whole genome shotgun (WGS) entry which is preliminary data.</text>
</comment>
<evidence type="ECO:0000259" key="6">
    <source>
        <dbReference type="PROSITE" id="PS51007"/>
    </source>
</evidence>
<protein>
    <submittedName>
        <fullName evidence="7">PVC-type heme-binding CxxCH protein</fullName>
    </submittedName>
</protein>
<dbReference type="InterPro" id="IPR009056">
    <property type="entry name" value="Cyt_c-like_dom"/>
</dbReference>
<evidence type="ECO:0000256" key="2">
    <source>
        <dbReference type="ARBA" id="ARBA00022723"/>
    </source>
</evidence>
<evidence type="ECO:0000313" key="7">
    <source>
        <dbReference type="EMBL" id="MFD2275253.1"/>
    </source>
</evidence>
<dbReference type="Gene3D" id="3.40.50.1110">
    <property type="entry name" value="SGNH hydrolase"/>
    <property type="match status" value="1"/>
</dbReference>
<dbReference type="InterPro" id="IPR016024">
    <property type="entry name" value="ARM-type_fold"/>
</dbReference>
<evidence type="ECO:0000256" key="3">
    <source>
        <dbReference type="ARBA" id="ARBA00023004"/>
    </source>
</evidence>
<dbReference type="Gene3D" id="1.10.760.10">
    <property type="entry name" value="Cytochrome c-like domain"/>
    <property type="match status" value="1"/>
</dbReference>
<feature type="chain" id="PRO_5046873444" evidence="5">
    <location>
        <begin position="20"/>
        <end position="1066"/>
    </location>
</feature>
<dbReference type="PROSITE" id="PS51007">
    <property type="entry name" value="CYTC"/>
    <property type="match status" value="1"/>
</dbReference>
<dbReference type="InterPro" id="IPR036514">
    <property type="entry name" value="SGNH_hydro_sf"/>
</dbReference>
<evidence type="ECO:0000313" key="8">
    <source>
        <dbReference type="Proteomes" id="UP001597297"/>
    </source>
</evidence>
<proteinExistence type="predicted"/>
<organism evidence="7 8">
    <name type="scientific">Rubritalea spongiae</name>
    <dbReference type="NCBI Taxonomy" id="430797"/>
    <lineage>
        <taxon>Bacteria</taxon>
        <taxon>Pseudomonadati</taxon>
        <taxon>Verrucomicrobiota</taxon>
        <taxon>Verrucomicrobiia</taxon>
        <taxon>Verrucomicrobiales</taxon>
        <taxon>Rubritaleaceae</taxon>
        <taxon>Rubritalea</taxon>
    </lineage>
</organism>
<dbReference type="PANTHER" id="PTHR33546:SF1">
    <property type="entry name" value="LARGE, MULTIFUNCTIONAL SECRETED PROTEIN"/>
    <property type="match status" value="1"/>
</dbReference>
<dbReference type="CDD" id="cd01834">
    <property type="entry name" value="SGNH_hydrolase_like_2"/>
    <property type="match status" value="1"/>
</dbReference>
<dbReference type="SUPFAM" id="SSF46626">
    <property type="entry name" value="Cytochrome c"/>
    <property type="match status" value="1"/>
</dbReference>
<keyword evidence="8" id="KW-1185">Reference proteome</keyword>
<dbReference type="RefSeq" id="WP_377095006.1">
    <property type="nucleotide sequence ID" value="NZ_JBHSJM010000001.1"/>
</dbReference>
<feature type="signal peptide" evidence="5">
    <location>
        <begin position="1"/>
        <end position="19"/>
    </location>
</feature>
<evidence type="ECO:0000256" key="1">
    <source>
        <dbReference type="ARBA" id="ARBA00022617"/>
    </source>
</evidence>
<name>A0ABW5E1V2_9BACT</name>
<dbReference type="Gene3D" id="2.120.10.30">
    <property type="entry name" value="TolB, C-terminal domain"/>
    <property type="match status" value="1"/>
</dbReference>
<dbReference type="InterPro" id="IPR055557">
    <property type="entry name" value="DUF7133"/>
</dbReference>
<keyword evidence="3 4" id="KW-0408">Iron</keyword>
<dbReference type="InterPro" id="IPR011989">
    <property type="entry name" value="ARM-like"/>
</dbReference>
<dbReference type="NCBIfam" id="TIGR02604">
    <property type="entry name" value="Piru_Ver_Nterm"/>
    <property type="match status" value="1"/>
</dbReference>